<name>A0A9P5SHW8_9FUNG</name>
<dbReference type="Proteomes" id="UP000696485">
    <property type="component" value="Unassembled WGS sequence"/>
</dbReference>
<accession>A0A9P5SHW8</accession>
<proteinExistence type="predicted"/>
<evidence type="ECO:0000313" key="1">
    <source>
        <dbReference type="EMBL" id="KAF9328053.1"/>
    </source>
</evidence>
<dbReference type="EMBL" id="JAAAUY010000601">
    <property type="protein sequence ID" value="KAF9328053.1"/>
    <property type="molecule type" value="Genomic_DNA"/>
</dbReference>
<comment type="caution">
    <text evidence="1">The sequence shown here is derived from an EMBL/GenBank/DDBJ whole genome shotgun (WGS) entry which is preliminary data.</text>
</comment>
<sequence>MSYMISDISEIDNRQTLQSRPVGSLRYTIAAEIKEYYFYLYYFQNTTKSSESAVAIRNKQLGELVDQGYVTVVPQTIHGGVNPGCLHVLGSFEEDVADDVPLEHPALGLGYSAKDAIIT</sequence>
<organism evidence="1 2">
    <name type="scientific">Podila minutissima</name>
    <dbReference type="NCBI Taxonomy" id="64525"/>
    <lineage>
        <taxon>Eukaryota</taxon>
        <taxon>Fungi</taxon>
        <taxon>Fungi incertae sedis</taxon>
        <taxon>Mucoromycota</taxon>
        <taxon>Mortierellomycotina</taxon>
        <taxon>Mortierellomycetes</taxon>
        <taxon>Mortierellales</taxon>
        <taxon>Mortierellaceae</taxon>
        <taxon>Podila</taxon>
    </lineage>
</organism>
<protein>
    <submittedName>
        <fullName evidence="1">Uncharacterized protein</fullName>
    </submittedName>
</protein>
<dbReference type="AlphaFoldDB" id="A0A9P5SHW8"/>
<evidence type="ECO:0000313" key="2">
    <source>
        <dbReference type="Proteomes" id="UP000696485"/>
    </source>
</evidence>
<gene>
    <name evidence="1" type="ORF">BG006_008739</name>
</gene>
<keyword evidence="2" id="KW-1185">Reference proteome</keyword>
<reference evidence="1" key="1">
    <citation type="journal article" date="2020" name="Fungal Divers.">
        <title>Resolving the Mortierellaceae phylogeny through synthesis of multi-gene phylogenetics and phylogenomics.</title>
        <authorList>
            <person name="Vandepol N."/>
            <person name="Liber J."/>
            <person name="Desiro A."/>
            <person name="Na H."/>
            <person name="Kennedy M."/>
            <person name="Barry K."/>
            <person name="Grigoriev I.V."/>
            <person name="Miller A.N."/>
            <person name="O'Donnell K."/>
            <person name="Stajich J.E."/>
            <person name="Bonito G."/>
        </authorList>
    </citation>
    <scope>NUCLEOTIDE SEQUENCE</scope>
    <source>
        <strain evidence="1">NVP1</strain>
    </source>
</reference>